<name>A0A6J6IVB9_9ZZZZ</name>
<accession>A0A6J6IVB9</accession>
<gene>
    <name evidence="1" type="ORF">UFOPK1835_02271</name>
</gene>
<proteinExistence type="predicted"/>
<dbReference type="EMBL" id="CAEZUP010000180">
    <property type="protein sequence ID" value="CAB4628476.1"/>
    <property type="molecule type" value="Genomic_DNA"/>
</dbReference>
<reference evidence="1" key="1">
    <citation type="submission" date="2020-05" db="EMBL/GenBank/DDBJ databases">
        <authorList>
            <person name="Chiriac C."/>
            <person name="Salcher M."/>
            <person name="Ghai R."/>
            <person name="Kavagutti S V."/>
        </authorList>
    </citation>
    <scope>NUCLEOTIDE SEQUENCE</scope>
</reference>
<dbReference type="AlphaFoldDB" id="A0A6J6IVB9"/>
<organism evidence="1">
    <name type="scientific">freshwater metagenome</name>
    <dbReference type="NCBI Taxonomy" id="449393"/>
    <lineage>
        <taxon>unclassified sequences</taxon>
        <taxon>metagenomes</taxon>
        <taxon>ecological metagenomes</taxon>
    </lineage>
</organism>
<evidence type="ECO:0000313" key="1">
    <source>
        <dbReference type="EMBL" id="CAB4628476.1"/>
    </source>
</evidence>
<protein>
    <submittedName>
        <fullName evidence="1">Unannotated protein</fullName>
    </submittedName>
</protein>
<sequence length="115" mass="12543">MDTAFMVTWKVPFPGREAAALQLGADSGEYWGKIAAEGVVSEPEWFFHPAGWGMWMVKGDRSTLTPLVHGETSREFLARGQLLLDSWQYALAETGSGADRYLAQYGTSAATLGVI</sequence>